<keyword evidence="7 12" id="KW-0811">Translocation</keyword>
<evidence type="ECO:0000259" key="13">
    <source>
        <dbReference type="Pfam" id="PF02355"/>
    </source>
</evidence>
<dbReference type="PANTHER" id="PTHR30081">
    <property type="entry name" value="PROTEIN-EXPORT MEMBRANE PROTEIN SEC"/>
    <property type="match status" value="1"/>
</dbReference>
<evidence type="ECO:0000256" key="1">
    <source>
        <dbReference type="ARBA" id="ARBA00004651"/>
    </source>
</evidence>
<keyword evidence="8 12" id="KW-0472">Membrane</keyword>
<protein>
    <recommendedName>
        <fullName evidence="12">Protein-export membrane protein SecF</fullName>
    </recommendedName>
</protein>
<comment type="subunit">
    <text evidence="12">Forms a complex with SecD. Part of the essential Sec protein translocation apparatus which comprises SecA, SecYEG and auxiliary proteins SecDF. Other proteins may also be involved.</text>
</comment>
<sequence>MNFNFDFVNRRKWWYALSLLVIIPGLIAMALHLAQHRSILNFGIDFTGGNIIQVQFHQPVTSGQVRDVLDGLNLGKSSIQESGSNQFLIRTTELNEEQTNQVISTLQSKLGQLDLKRNEKVGGTIGRELTIRGVEAMVIAWILMIIYITIRFEFLSGLAAILALVHDVLVTIGFFALFRWEVDSTFIAAILTIIGYSINDTIVIFDRIRENMRLRKKETIEEIVNRSINQTLTRSINTVLTVIFALLALMLLGGETTRTFALAMLIGTISGCYSSIFTASPLWIDFRHMSRERHRQAAAVQTSTKARTRKATSH</sequence>
<evidence type="ECO:0000256" key="4">
    <source>
        <dbReference type="ARBA" id="ARBA00022692"/>
    </source>
</evidence>
<dbReference type="NCBIfam" id="TIGR00916">
    <property type="entry name" value="2A0604s01"/>
    <property type="match status" value="1"/>
</dbReference>
<dbReference type="PRINTS" id="PR01755">
    <property type="entry name" value="SECFTRNLCASE"/>
</dbReference>
<proteinExistence type="inferred from homology"/>
<dbReference type="SUPFAM" id="SSF82866">
    <property type="entry name" value="Multidrug efflux transporter AcrB transmembrane domain"/>
    <property type="match status" value="1"/>
</dbReference>
<dbReference type="InterPro" id="IPR048634">
    <property type="entry name" value="SecD_SecF_C"/>
</dbReference>
<dbReference type="InterPro" id="IPR022813">
    <property type="entry name" value="SecD/SecF_arch_bac"/>
</dbReference>
<dbReference type="FunFam" id="1.20.1640.10:FF:000024">
    <property type="entry name" value="Multifunctional fusion protein"/>
    <property type="match status" value="1"/>
</dbReference>
<dbReference type="Gene3D" id="1.20.1640.10">
    <property type="entry name" value="Multidrug efflux transporter AcrB transmembrane domain"/>
    <property type="match status" value="1"/>
</dbReference>
<keyword evidence="5 12" id="KW-0653">Protein transport</keyword>
<dbReference type="GO" id="GO:0015450">
    <property type="term" value="F:protein-transporting ATPase activity"/>
    <property type="evidence" value="ECO:0007669"/>
    <property type="project" value="InterPro"/>
</dbReference>
<name>A0A0S6UB07_NEOTH</name>
<feature type="transmembrane region" description="Helical" evidence="12">
    <location>
        <begin position="260"/>
        <end position="284"/>
    </location>
</feature>
<evidence type="ECO:0000256" key="10">
    <source>
        <dbReference type="ARBA" id="ARBA00060856"/>
    </source>
</evidence>
<dbReference type="Gene3D" id="3.30.70.2040">
    <property type="match status" value="1"/>
</dbReference>
<dbReference type="Proteomes" id="UP000063718">
    <property type="component" value="Unassembled WGS sequence"/>
</dbReference>
<evidence type="ECO:0000256" key="7">
    <source>
        <dbReference type="ARBA" id="ARBA00023010"/>
    </source>
</evidence>
<evidence type="ECO:0000256" key="9">
    <source>
        <dbReference type="ARBA" id="ARBA00059018"/>
    </source>
</evidence>
<evidence type="ECO:0000256" key="11">
    <source>
        <dbReference type="ARBA" id="ARBA00061053"/>
    </source>
</evidence>
<dbReference type="InterPro" id="IPR005665">
    <property type="entry name" value="SecF_bac"/>
</dbReference>
<dbReference type="InterPro" id="IPR055344">
    <property type="entry name" value="SecD_SecF_C_bact"/>
</dbReference>
<dbReference type="GO" id="GO:0043952">
    <property type="term" value="P:protein transport by the Sec complex"/>
    <property type="evidence" value="ECO:0007669"/>
    <property type="project" value="UniProtKB-UniRule"/>
</dbReference>
<feature type="transmembrane region" description="Helical" evidence="12">
    <location>
        <begin position="129"/>
        <end position="150"/>
    </location>
</feature>
<dbReference type="Pfam" id="PF07549">
    <property type="entry name" value="Sec_GG"/>
    <property type="match status" value="1"/>
</dbReference>
<keyword evidence="4 12" id="KW-0812">Transmembrane</keyword>
<accession>A0A0S6UB07</accession>
<feature type="transmembrane region" description="Helical" evidence="12">
    <location>
        <begin position="186"/>
        <end position="205"/>
    </location>
</feature>
<dbReference type="EMBL" id="DF238840">
    <property type="protein sequence ID" value="GAF24814.1"/>
    <property type="molecule type" value="Genomic_DNA"/>
</dbReference>
<feature type="domain" description="Protein export membrane protein SecD/SecF C-terminal" evidence="13">
    <location>
        <begin position="109"/>
        <end position="287"/>
    </location>
</feature>
<comment type="similarity">
    <text evidence="10">In the C-terminal section; belongs to the SecD/SecF family. SecF subfamily.</text>
</comment>
<dbReference type="InterPro" id="IPR022645">
    <property type="entry name" value="SecD/SecF_bac"/>
</dbReference>
<evidence type="ECO:0000256" key="5">
    <source>
        <dbReference type="ARBA" id="ARBA00022927"/>
    </source>
</evidence>
<dbReference type="GO" id="GO:0006605">
    <property type="term" value="P:protein targeting"/>
    <property type="evidence" value="ECO:0007669"/>
    <property type="project" value="UniProtKB-UniRule"/>
</dbReference>
<reference evidence="14" key="1">
    <citation type="journal article" date="2014" name="Gene">
        <title>Genome-guided analysis of transformation efficiency and carbon dioxide assimilation by Moorella thermoacetica Y72.</title>
        <authorList>
            <person name="Tsukahara K."/>
            <person name="Kita A."/>
            <person name="Nakashimada Y."/>
            <person name="Hoshino T."/>
            <person name="Murakami K."/>
        </authorList>
    </citation>
    <scope>NUCLEOTIDE SEQUENCE [LARGE SCALE GENOMIC DNA]</scope>
    <source>
        <strain evidence="14">Y72</strain>
    </source>
</reference>
<dbReference type="HAMAP" id="MF_01464_B">
    <property type="entry name" value="SecF_B"/>
    <property type="match status" value="1"/>
</dbReference>
<evidence type="ECO:0000256" key="12">
    <source>
        <dbReference type="HAMAP-Rule" id="MF_01464"/>
    </source>
</evidence>
<keyword evidence="2 12" id="KW-0813">Transport</keyword>
<keyword evidence="3 12" id="KW-1003">Cell membrane</keyword>
<dbReference type="RefSeq" id="WP_025773001.1">
    <property type="nucleotide sequence ID" value="NZ_DF238840.1"/>
</dbReference>
<feature type="transmembrane region" description="Helical" evidence="12">
    <location>
        <begin position="236"/>
        <end position="254"/>
    </location>
</feature>
<comment type="function">
    <text evidence="9 12">Part of the Sec protein translocase complex. Interacts with the SecYEG preprotein conducting channel. SecDF uses the proton motive force (PMF) to complete protein translocation after the ATP-dependent function of SecA.</text>
</comment>
<feature type="transmembrane region" description="Helical" evidence="12">
    <location>
        <begin position="12"/>
        <end position="34"/>
    </location>
</feature>
<dbReference type="PANTHER" id="PTHR30081:SF8">
    <property type="entry name" value="PROTEIN TRANSLOCASE SUBUNIT SECF"/>
    <property type="match status" value="1"/>
</dbReference>
<comment type="similarity">
    <text evidence="11">In the N-terminal section; belongs to the SecD/SecF family. SecD subfamily.</text>
</comment>
<keyword evidence="6 12" id="KW-1133">Transmembrane helix</keyword>
<evidence type="ECO:0000313" key="14">
    <source>
        <dbReference type="EMBL" id="GAF24814.1"/>
    </source>
</evidence>
<dbReference type="AlphaFoldDB" id="A0A0S6UB07"/>
<dbReference type="NCBIfam" id="TIGR00966">
    <property type="entry name" value="transloc_SecF"/>
    <property type="match status" value="1"/>
</dbReference>
<feature type="transmembrane region" description="Helical" evidence="12">
    <location>
        <begin position="157"/>
        <end position="180"/>
    </location>
</feature>
<dbReference type="InterPro" id="IPR022646">
    <property type="entry name" value="SecD/SecF_CS"/>
</dbReference>
<organism evidence="14">
    <name type="scientific">Moorella thermoacetica Y72</name>
    <dbReference type="NCBI Taxonomy" id="1325331"/>
    <lineage>
        <taxon>Bacteria</taxon>
        <taxon>Bacillati</taxon>
        <taxon>Bacillota</taxon>
        <taxon>Clostridia</taxon>
        <taxon>Neomoorellales</taxon>
        <taxon>Neomoorellaceae</taxon>
        <taxon>Neomoorella</taxon>
    </lineage>
</organism>
<dbReference type="GO" id="GO:0005886">
    <property type="term" value="C:plasma membrane"/>
    <property type="evidence" value="ECO:0007669"/>
    <property type="project" value="UniProtKB-SubCell"/>
</dbReference>
<gene>
    <name evidence="12" type="primary">secF</name>
    <name evidence="14" type="ORF">MTY_0142</name>
</gene>
<comment type="subcellular location">
    <subcellularLocation>
        <location evidence="1 12">Cell membrane</location>
        <topology evidence="1 12">Multi-pass membrane protein</topology>
    </subcellularLocation>
</comment>
<evidence type="ECO:0000256" key="8">
    <source>
        <dbReference type="ARBA" id="ARBA00023136"/>
    </source>
</evidence>
<evidence type="ECO:0000256" key="2">
    <source>
        <dbReference type="ARBA" id="ARBA00022448"/>
    </source>
</evidence>
<dbReference type="GO" id="GO:0065002">
    <property type="term" value="P:intracellular protein transmembrane transport"/>
    <property type="evidence" value="ECO:0007669"/>
    <property type="project" value="UniProtKB-UniRule"/>
</dbReference>
<dbReference type="Pfam" id="PF02355">
    <property type="entry name" value="SecD_SecF_C"/>
    <property type="match status" value="1"/>
</dbReference>
<evidence type="ECO:0000256" key="6">
    <source>
        <dbReference type="ARBA" id="ARBA00022989"/>
    </source>
</evidence>
<evidence type="ECO:0000256" key="3">
    <source>
        <dbReference type="ARBA" id="ARBA00022475"/>
    </source>
</evidence>
<comment type="similarity">
    <text evidence="12">Belongs to the SecD/SecF family. SecF subfamily.</text>
</comment>